<evidence type="ECO:0000256" key="1">
    <source>
        <dbReference type="SAM" id="MobiDB-lite"/>
    </source>
</evidence>
<keyword evidence="3" id="KW-1185">Reference proteome</keyword>
<comment type="caution">
    <text evidence="2">The sequence shown here is derived from an EMBL/GenBank/DDBJ whole genome shotgun (WGS) entry which is preliminary data.</text>
</comment>
<gene>
    <name evidence="2" type="ORF">JRQ81_014965</name>
</gene>
<proteinExistence type="predicted"/>
<dbReference type="Proteomes" id="UP001142489">
    <property type="component" value="Unassembled WGS sequence"/>
</dbReference>
<feature type="region of interest" description="Disordered" evidence="1">
    <location>
        <begin position="89"/>
        <end position="110"/>
    </location>
</feature>
<evidence type="ECO:0000313" key="2">
    <source>
        <dbReference type="EMBL" id="KAJ7332785.1"/>
    </source>
</evidence>
<dbReference type="OrthoDB" id="3175255at2759"/>
<reference evidence="2" key="1">
    <citation type="journal article" date="2023" name="DNA Res.">
        <title>Chromosome-level genome assembly of Phrynocephalus forsythii using third-generation DNA sequencing and Hi-C analysis.</title>
        <authorList>
            <person name="Qi Y."/>
            <person name="Zhao W."/>
            <person name="Zhao Y."/>
            <person name="Niu C."/>
            <person name="Cao S."/>
            <person name="Zhang Y."/>
        </authorList>
    </citation>
    <scope>NUCLEOTIDE SEQUENCE</scope>
    <source>
        <tissue evidence="2">Muscle</tissue>
    </source>
</reference>
<evidence type="ECO:0000313" key="3">
    <source>
        <dbReference type="Proteomes" id="UP001142489"/>
    </source>
</evidence>
<dbReference type="Gene3D" id="2.30.30.40">
    <property type="entry name" value="SH3 Domains"/>
    <property type="match status" value="1"/>
</dbReference>
<sequence>MASADGSQYGGLYEYKKHQEDAVALCSEDLLAVNKAGVLPVDYQEGEEKNLQGRLNGFSERTKERGDFPGMHIQYLGPGRTAATMLKPRPRPLPPTPTWTPSSHTQEQSGQMESVDQLNHPEQALLVVMKLVEALGKKGLHNEALYQSSPDFCVDSRLKQNLLTGNRQHDGCDQSADPSLFLLPVLVPLCPLAFEWGLLCKDVKDVVIGGTALKQPDSLTAQVQRLSW</sequence>
<organism evidence="2 3">
    <name type="scientific">Phrynocephalus forsythii</name>
    <dbReference type="NCBI Taxonomy" id="171643"/>
    <lineage>
        <taxon>Eukaryota</taxon>
        <taxon>Metazoa</taxon>
        <taxon>Chordata</taxon>
        <taxon>Craniata</taxon>
        <taxon>Vertebrata</taxon>
        <taxon>Euteleostomi</taxon>
        <taxon>Lepidosauria</taxon>
        <taxon>Squamata</taxon>
        <taxon>Bifurcata</taxon>
        <taxon>Unidentata</taxon>
        <taxon>Episquamata</taxon>
        <taxon>Toxicofera</taxon>
        <taxon>Iguania</taxon>
        <taxon>Acrodonta</taxon>
        <taxon>Agamidae</taxon>
        <taxon>Agaminae</taxon>
        <taxon>Phrynocephalus</taxon>
    </lineage>
</organism>
<dbReference type="AlphaFoldDB" id="A0A9Q0XZN3"/>
<name>A0A9Q0XZN3_9SAUR</name>
<dbReference type="EMBL" id="JAPFRF010000005">
    <property type="protein sequence ID" value="KAJ7332785.1"/>
    <property type="molecule type" value="Genomic_DNA"/>
</dbReference>
<accession>A0A9Q0XZN3</accession>
<protein>
    <submittedName>
        <fullName evidence="2">Uncharacterized protein</fullName>
    </submittedName>
</protein>